<keyword evidence="2" id="KW-0472">Membrane</keyword>
<evidence type="ECO:0000256" key="2">
    <source>
        <dbReference type="SAM" id="Phobius"/>
    </source>
</evidence>
<accession>A0ABN8PDW3</accession>
<evidence type="ECO:0000313" key="3">
    <source>
        <dbReference type="EMBL" id="CAH3141043.1"/>
    </source>
</evidence>
<feature type="non-terminal residue" evidence="3">
    <location>
        <position position="567"/>
    </location>
</feature>
<keyword evidence="2" id="KW-1133">Transmembrane helix</keyword>
<proteinExistence type="predicted"/>
<protein>
    <submittedName>
        <fullName evidence="3">Uncharacterized protein</fullName>
    </submittedName>
</protein>
<keyword evidence="2" id="KW-0812">Transmembrane</keyword>
<evidence type="ECO:0000313" key="4">
    <source>
        <dbReference type="Proteomes" id="UP001159427"/>
    </source>
</evidence>
<sequence length="567" mass="64513">LKNYDIEKEANEAAKSVNVENYCQELAQRLEQSINEAMEDVIEYVAKFKEQVLAILREEEEREELRDVAENTERPDAKFKSLPDALHNIVEQLRKLQEDREIICNCLTTAVNEYPLILQRQITEEVGGVIEKVSVAAKNLLVKLEVREPDEESFASIADTGATTSSADGYGEKLERSESDKSSANMPITELGDEHVIPTPPPPPPVKSLYLDKVDEINERILAHRKHQVNQVKRELNFAIARLTSEVITSYEQASALQKQNSPVLEKSMIEFLKNQETKKTFFIKEITERLHTVLRMLTSELGVNDPNLELRNLNETVKLLHLLQSTRACHLEKISVTTIMNETNGVLFYLLLFVGVFLIVLTLSLNGEWLALMMFVAIIFIFIVKAWQGIFSSRKRKIEGFGRNPLSTSGARSTATSFPGSLYYGMAYAVDAYDFEISEDDLKHMKYYRERLNARPLTTALRSFDINENYESTRLPGVYEISQDSKVIYIGGNPCLSNIRDCLNAHFSGNDGLPIGEYLSGPAKNKWKSIFIRWLTCAKPNEVAWFLLSDFQMQHGCYPPFNYPAE</sequence>
<organism evidence="3 4">
    <name type="scientific">Porites evermanni</name>
    <dbReference type="NCBI Taxonomy" id="104178"/>
    <lineage>
        <taxon>Eukaryota</taxon>
        <taxon>Metazoa</taxon>
        <taxon>Cnidaria</taxon>
        <taxon>Anthozoa</taxon>
        <taxon>Hexacorallia</taxon>
        <taxon>Scleractinia</taxon>
        <taxon>Fungiina</taxon>
        <taxon>Poritidae</taxon>
        <taxon>Porites</taxon>
    </lineage>
</organism>
<comment type="caution">
    <text evidence="3">The sequence shown here is derived from an EMBL/GenBank/DDBJ whole genome shotgun (WGS) entry which is preliminary data.</text>
</comment>
<dbReference type="EMBL" id="CALNXI010000810">
    <property type="protein sequence ID" value="CAH3141043.1"/>
    <property type="molecule type" value="Genomic_DNA"/>
</dbReference>
<feature type="transmembrane region" description="Helical" evidence="2">
    <location>
        <begin position="370"/>
        <end position="388"/>
    </location>
</feature>
<gene>
    <name evidence="3" type="ORF">PEVE_00042014</name>
</gene>
<reference evidence="3 4" key="1">
    <citation type="submission" date="2022-05" db="EMBL/GenBank/DDBJ databases">
        <authorList>
            <consortium name="Genoscope - CEA"/>
            <person name="William W."/>
        </authorList>
    </citation>
    <scope>NUCLEOTIDE SEQUENCE [LARGE SCALE GENOMIC DNA]</scope>
</reference>
<feature type="region of interest" description="Disordered" evidence="1">
    <location>
        <begin position="159"/>
        <end position="185"/>
    </location>
</feature>
<feature type="non-terminal residue" evidence="3">
    <location>
        <position position="1"/>
    </location>
</feature>
<feature type="transmembrane region" description="Helical" evidence="2">
    <location>
        <begin position="347"/>
        <end position="364"/>
    </location>
</feature>
<dbReference type="Proteomes" id="UP001159427">
    <property type="component" value="Unassembled WGS sequence"/>
</dbReference>
<feature type="compositionally biased region" description="Basic and acidic residues" evidence="1">
    <location>
        <begin position="170"/>
        <end position="181"/>
    </location>
</feature>
<name>A0ABN8PDW3_9CNID</name>
<keyword evidence="4" id="KW-1185">Reference proteome</keyword>
<evidence type="ECO:0000256" key="1">
    <source>
        <dbReference type="SAM" id="MobiDB-lite"/>
    </source>
</evidence>